<name>A0A1E1EY44_9SPHN</name>
<dbReference type="OrthoDB" id="8481875at2"/>
<protein>
    <submittedName>
        <fullName evidence="1">Uncharacterized protein</fullName>
    </submittedName>
</protein>
<gene>
    <name evidence="1" type="ORF">SCLO_1001110</name>
</gene>
<dbReference type="EMBL" id="AP017655">
    <property type="protein sequence ID" value="BAV63151.1"/>
    <property type="molecule type" value="Genomic_DNA"/>
</dbReference>
<dbReference type="KEGG" id="sclo:SCLO_1001110"/>
<evidence type="ECO:0000313" key="2">
    <source>
        <dbReference type="Proteomes" id="UP000218272"/>
    </source>
</evidence>
<accession>A0A1E1EY44</accession>
<evidence type="ECO:0000313" key="1">
    <source>
        <dbReference type="EMBL" id="BAV63151.1"/>
    </source>
</evidence>
<sequence>MHDDQFDALVDDATHAVNNLIPDRLLDGLGDSGRSNLLFQINDVLTPILREVVDTAGDDSDNPTRASTIAGLLSELLETHAAKCDDGGAREEDRPPHVISEVHGTSANIDSIASCDIETGTQIYLVLDDGAAFRIAVEAVA</sequence>
<dbReference type="RefSeq" id="WP_048575796.1">
    <property type="nucleotide sequence ID" value="NZ_AP017655.1"/>
</dbReference>
<dbReference type="AlphaFoldDB" id="A0A1E1EY44"/>
<proteinExistence type="predicted"/>
<organism evidence="1 2">
    <name type="scientific">Sphingobium cloacae</name>
    <dbReference type="NCBI Taxonomy" id="120107"/>
    <lineage>
        <taxon>Bacteria</taxon>
        <taxon>Pseudomonadati</taxon>
        <taxon>Pseudomonadota</taxon>
        <taxon>Alphaproteobacteria</taxon>
        <taxon>Sphingomonadales</taxon>
        <taxon>Sphingomonadaceae</taxon>
        <taxon>Sphingobium</taxon>
    </lineage>
</organism>
<keyword evidence="2" id="KW-1185">Reference proteome</keyword>
<dbReference type="Proteomes" id="UP000218272">
    <property type="component" value="Chromosome SCLO_1"/>
</dbReference>
<reference evidence="1 2" key="1">
    <citation type="submission" date="2016-10" db="EMBL/GenBank/DDBJ databases">
        <title>Complete Genome Sequence of the Nonylphenol-Degrading Bacterium Sphingobium cloacae JCM 10874T.</title>
        <authorList>
            <person name="Ootsuka M."/>
            <person name="Nishizawa T."/>
            <person name="Ohta H."/>
        </authorList>
    </citation>
    <scope>NUCLEOTIDE SEQUENCE [LARGE SCALE GENOMIC DNA]</scope>
    <source>
        <strain evidence="1 2">JCM 10874</strain>
    </source>
</reference>